<dbReference type="RefSeq" id="XP_016606805.1">
    <property type="nucleotide sequence ID" value="XM_016753956.1"/>
</dbReference>
<keyword evidence="3" id="KW-1185">Reference proteome</keyword>
<feature type="compositionally biased region" description="Polar residues" evidence="1">
    <location>
        <begin position="156"/>
        <end position="168"/>
    </location>
</feature>
<dbReference type="VEuPathDB" id="FungiDB:SPPG_05747"/>
<reference evidence="2 3" key="1">
    <citation type="submission" date="2009-08" db="EMBL/GenBank/DDBJ databases">
        <title>The Genome Sequence of Spizellomyces punctatus strain DAOM BR117.</title>
        <authorList>
            <consortium name="The Broad Institute Genome Sequencing Platform"/>
            <person name="Russ C."/>
            <person name="Cuomo C."/>
            <person name="Shea T."/>
            <person name="Young S.K."/>
            <person name="Zeng Q."/>
            <person name="Koehrsen M."/>
            <person name="Haas B."/>
            <person name="Borodovsky M."/>
            <person name="Guigo R."/>
            <person name="Alvarado L."/>
            <person name="Berlin A."/>
            <person name="Bochicchio J."/>
            <person name="Borenstein D."/>
            <person name="Chapman S."/>
            <person name="Chen Z."/>
            <person name="Engels R."/>
            <person name="Freedman E."/>
            <person name="Gellesch M."/>
            <person name="Goldberg J."/>
            <person name="Griggs A."/>
            <person name="Gujja S."/>
            <person name="Heiman D."/>
            <person name="Hepburn T."/>
            <person name="Howarth C."/>
            <person name="Jen D."/>
            <person name="Larson L."/>
            <person name="Lewis B."/>
            <person name="Mehta T."/>
            <person name="Park D."/>
            <person name="Pearson M."/>
            <person name="Roberts A."/>
            <person name="Saif S."/>
            <person name="Shenoy N."/>
            <person name="Sisk P."/>
            <person name="Stolte C."/>
            <person name="Sykes S."/>
            <person name="Thomson T."/>
            <person name="Walk T."/>
            <person name="White J."/>
            <person name="Yandava C."/>
            <person name="Burger G."/>
            <person name="Gray M.W."/>
            <person name="Holland P.W.H."/>
            <person name="King N."/>
            <person name="Lang F.B.F."/>
            <person name="Roger A.J."/>
            <person name="Ruiz-Trillo I."/>
            <person name="Lander E."/>
            <person name="Nusbaum C."/>
        </authorList>
    </citation>
    <scope>NUCLEOTIDE SEQUENCE [LARGE SCALE GENOMIC DNA]</scope>
    <source>
        <strain evidence="2 3">DAOM BR117</strain>
    </source>
</reference>
<organism evidence="2 3">
    <name type="scientific">Spizellomyces punctatus (strain DAOM BR117)</name>
    <dbReference type="NCBI Taxonomy" id="645134"/>
    <lineage>
        <taxon>Eukaryota</taxon>
        <taxon>Fungi</taxon>
        <taxon>Fungi incertae sedis</taxon>
        <taxon>Chytridiomycota</taxon>
        <taxon>Chytridiomycota incertae sedis</taxon>
        <taxon>Chytridiomycetes</taxon>
        <taxon>Spizellomycetales</taxon>
        <taxon>Spizellomycetaceae</taxon>
        <taxon>Spizellomyces</taxon>
    </lineage>
</organism>
<evidence type="ECO:0000256" key="1">
    <source>
        <dbReference type="SAM" id="MobiDB-lite"/>
    </source>
</evidence>
<dbReference type="EMBL" id="KQ257459">
    <property type="protein sequence ID" value="KNC98765.1"/>
    <property type="molecule type" value="Genomic_DNA"/>
</dbReference>
<proteinExistence type="predicted"/>
<dbReference type="GeneID" id="27689102"/>
<dbReference type="OrthoDB" id="2100896at2759"/>
<gene>
    <name evidence="2" type="ORF">SPPG_05747</name>
</gene>
<dbReference type="AlphaFoldDB" id="A0A0L0HB06"/>
<sequence length="319" mass="34360">MDEAHHHPRASTSGPLTRGAVTGNYYTPTIEEKAVIDKANKKFVATYATGIFLGITGGATLVRYRKVQWNSMQGLFLIMGCTMTGEVLGRKGGEARAREALSRGLPPGSKLRELLEKNSRGLSIPKGPASPPTEGNNDFSLEGTVPPSVSPVAFQKENTASRQGSQGTADEENAVADGKVSTSWEQIRRKHSGPSSTWDRIRTKGAGANASETGGSQSEPEVMDDLDDRYSATSDPIIPRTRDELLESERKGQIRRNNYGDLSEPVVASVGGRGLLGPYGDTVAATPAGNTYIPRTREELEATLGRRNVKRNEYGDLVE</sequence>
<accession>A0A0L0HB06</accession>
<feature type="region of interest" description="Disordered" evidence="1">
    <location>
        <begin position="119"/>
        <end position="223"/>
    </location>
</feature>
<name>A0A0L0HB06_SPIPD</name>
<dbReference type="InParanoid" id="A0A0L0HB06"/>
<evidence type="ECO:0000313" key="2">
    <source>
        <dbReference type="EMBL" id="KNC98765.1"/>
    </source>
</evidence>
<feature type="compositionally biased region" description="Polar residues" evidence="1">
    <location>
        <begin position="210"/>
        <end position="219"/>
    </location>
</feature>
<dbReference type="Proteomes" id="UP000053201">
    <property type="component" value="Unassembled WGS sequence"/>
</dbReference>
<protein>
    <submittedName>
        <fullName evidence="2">Uncharacterized protein</fullName>
    </submittedName>
</protein>
<evidence type="ECO:0000313" key="3">
    <source>
        <dbReference type="Proteomes" id="UP000053201"/>
    </source>
</evidence>